<feature type="non-terminal residue" evidence="2">
    <location>
        <position position="1"/>
    </location>
</feature>
<keyword evidence="3" id="KW-1185">Reference proteome</keyword>
<feature type="region of interest" description="Disordered" evidence="1">
    <location>
        <begin position="1"/>
        <end position="62"/>
    </location>
</feature>
<name>A0A9N9KE45_9GLOM</name>
<evidence type="ECO:0000256" key="1">
    <source>
        <dbReference type="SAM" id="MobiDB-lite"/>
    </source>
</evidence>
<organism evidence="2 3">
    <name type="scientific">Cetraspora pellucida</name>
    <dbReference type="NCBI Taxonomy" id="1433469"/>
    <lineage>
        <taxon>Eukaryota</taxon>
        <taxon>Fungi</taxon>
        <taxon>Fungi incertae sedis</taxon>
        <taxon>Mucoromycota</taxon>
        <taxon>Glomeromycotina</taxon>
        <taxon>Glomeromycetes</taxon>
        <taxon>Diversisporales</taxon>
        <taxon>Gigasporaceae</taxon>
        <taxon>Cetraspora</taxon>
    </lineage>
</organism>
<feature type="non-terminal residue" evidence="2">
    <location>
        <position position="62"/>
    </location>
</feature>
<dbReference type="AlphaFoldDB" id="A0A9N9KE45"/>
<dbReference type="Proteomes" id="UP000789759">
    <property type="component" value="Unassembled WGS sequence"/>
</dbReference>
<protein>
    <submittedName>
        <fullName evidence="2">9590_t:CDS:1</fullName>
    </submittedName>
</protein>
<evidence type="ECO:0000313" key="3">
    <source>
        <dbReference type="Proteomes" id="UP000789759"/>
    </source>
</evidence>
<evidence type="ECO:0000313" key="2">
    <source>
        <dbReference type="EMBL" id="CAG8823566.1"/>
    </source>
</evidence>
<gene>
    <name evidence="2" type="ORF">CPELLU_LOCUS19918</name>
</gene>
<proteinExistence type="predicted"/>
<accession>A0A9N9KE45</accession>
<reference evidence="2" key="1">
    <citation type="submission" date="2021-06" db="EMBL/GenBank/DDBJ databases">
        <authorList>
            <person name="Kallberg Y."/>
            <person name="Tangrot J."/>
            <person name="Rosling A."/>
        </authorList>
    </citation>
    <scope>NUCLEOTIDE SEQUENCE</scope>
    <source>
        <strain evidence="2">FL966</strain>
    </source>
</reference>
<feature type="compositionally biased region" description="Basic residues" evidence="1">
    <location>
        <begin position="9"/>
        <end position="25"/>
    </location>
</feature>
<comment type="caution">
    <text evidence="2">The sequence shown here is derived from an EMBL/GenBank/DDBJ whole genome shotgun (WGS) entry which is preliminary data.</text>
</comment>
<feature type="compositionally biased region" description="Basic and acidic residues" evidence="1">
    <location>
        <begin position="26"/>
        <end position="38"/>
    </location>
</feature>
<sequence>SLPPTNRKQTVHKAGPKKPVNKKKERSTNHADSNDQSKPRKRGRTSTNMAVNHPLRFTSVKL</sequence>
<dbReference type="EMBL" id="CAJVQA010053140">
    <property type="protein sequence ID" value="CAG8823566.1"/>
    <property type="molecule type" value="Genomic_DNA"/>
</dbReference>